<comment type="caution">
    <text evidence="14">Lacks conserved residue(s) required for the propagation of feature annotation.</text>
</comment>
<evidence type="ECO:0000256" key="1">
    <source>
        <dbReference type="ARBA" id="ARBA00004496"/>
    </source>
</evidence>
<protein>
    <recommendedName>
        <fullName evidence="14">Dual-specificity RNA methyltransferase RlmN</fullName>
        <ecNumber evidence="14">2.1.1.192</ecNumber>
    </recommendedName>
    <alternativeName>
        <fullName evidence="14">23S rRNA (adenine(2503)-C(2))-methyltransferase</fullName>
    </alternativeName>
    <alternativeName>
        <fullName evidence="14">23S rRNA m2A2503 methyltransferase</fullName>
    </alternativeName>
    <alternativeName>
        <fullName evidence="14">Ribosomal RNA large subunit methyltransferase N</fullName>
    </alternativeName>
    <alternativeName>
        <fullName evidence="14">tRNA (adenine(37)-C(2))-methyltransferase</fullName>
    </alternativeName>
    <alternativeName>
        <fullName evidence="14">tRNA m2A37 methyltransferase</fullName>
    </alternativeName>
</protein>
<comment type="catalytic activity">
    <reaction evidence="14">
        <text>adenosine(2503) in 23S rRNA + 2 reduced [2Fe-2S]-[ferredoxin] + 2 S-adenosyl-L-methionine = 2-methyladenosine(2503) in 23S rRNA + 5'-deoxyadenosine + L-methionine + 2 oxidized [2Fe-2S]-[ferredoxin] + S-adenosyl-L-homocysteine</text>
        <dbReference type="Rhea" id="RHEA:42916"/>
        <dbReference type="Rhea" id="RHEA-COMP:10000"/>
        <dbReference type="Rhea" id="RHEA-COMP:10001"/>
        <dbReference type="Rhea" id="RHEA-COMP:10152"/>
        <dbReference type="Rhea" id="RHEA-COMP:10282"/>
        <dbReference type="ChEBI" id="CHEBI:17319"/>
        <dbReference type="ChEBI" id="CHEBI:33737"/>
        <dbReference type="ChEBI" id="CHEBI:33738"/>
        <dbReference type="ChEBI" id="CHEBI:57844"/>
        <dbReference type="ChEBI" id="CHEBI:57856"/>
        <dbReference type="ChEBI" id="CHEBI:59789"/>
        <dbReference type="ChEBI" id="CHEBI:74411"/>
        <dbReference type="ChEBI" id="CHEBI:74497"/>
        <dbReference type="EC" id="2.1.1.192"/>
    </reaction>
</comment>
<keyword evidence="11 14" id="KW-0408">Iron</keyword>
<evidence type="ECO:0000256" key="3">
    <source>
        <dbReference type="ARBA" id="ARBA00022485"/>
    </source>
</evidence>
<dbReference type="RefSeq" id="WP_104603679.1">
    <property type="nucleotide sequence ID" value="NZ_CP033326.1"/>
</dbReference>
<feature type="binding site" evidence="14">
    <location>
        <position position="224"/>
    </location>
    <ligand>
        <name>S-adenosyl-L-methionine</name>
        <dbReference type="ChEBI" id="CHEBI:59789"/>
    </ligand>
</feature>
<evidence type="ECO:0000256" key="5">
    <source>
        <dbReference type="ARBA" id="ARBA00022552"/>
    </source>
</evidence>
<evidence type="ECO:0000256" key="6">
    <source>
        <dbReference type="ARBA" id="ARBA00022603"/>
    </source>
</evidence>
<dbReference type="GO" id="GO:0030488">
    <property type="term" value="P:tRNA methylation"/>
    <property type="evidence" value="ECO:0007669"/>
    <property type="project" value="UniProtKB-UniRule"/>
</dbReference>
<sequence length="406" mass="45229">MNEVVIPSVLQDAPVPAAPVRKQNLLDLDREGLERFFADTLGEARYRAHQVMKWIHHRYVADFDQMTDLGKALRAKLHQHAEVLVPNVVFDKPSTDGTHKWLLAMGTDGKNAIETVYIPDKGRGTLCVSSQVGCGLNCTFCSTATQGFNRNLTTAEIIGQVWVAARHLGNVPHGSAAKGWRRLTNVVMMGMGEPLMNFDNVVRAMSVMRDDLGYGLASKRVTLSTSGLVPMIDRLSTESDVSLAVSLHAANDTLRESLVPLNKKYPIAELMESCARYLRGSKKRDSVTFEYTLMKGINDQPEHARQLARLMRQFDNAVQSKDAGKVNLIPFNPFPGTRYERSGETEIRAFQKILLDAQVLTMVRRTRGDDIDAACGQLKGQVMDRTRRQAEFRRTLEGQADRDAAA</sequence>
<organism evidence="15 16">
    <name type="scientific">Xanthomonas cucurbitae</name>
    <dbReference type="NCBI Taxonomy" id="56453"/>
    <lineage>
        <taxon>Bacteria</taxon>
        <taxon>Pseudomonadati</taxon>
        <taxon>Pseudomonadota</taxon>
        <taxon>Gammaproteobacteria</taxon>
        <taxon>Lysobacterales</taxon>
        <taxon>Lysobacteraceae</taxon>
        <taxon>Xanthomonas</taxon>
    </lineage>
</organism>
<dbReference type="PANTHER" id="PTHR30544:SF5">
    <property type="entry name" value="RADICAL SAM CORE DOMAIN-CONTAINING PROTEIN"/>
    <property type="match status" value="1"/>
</dbReference>
<keyword evidence="5 14" id="KW-0698">rRNA processing</keyword>
<keyword evidence="13 14" id="KW-1015">Disulfide bond</keyword>
<dbReference type="FunFam" id="3.20.20.70:FF:000008">
    <property type="entry name" value="Dual-specificity RNA methyltransferase RlmN"/>
    <property type="match status" value="1"/>
</dbReference>
<keyword evidence="12 14" id="KW-0411">Iron-sulfur</keyword>
<dbReference type="NCBIfam" id="TIGR00048">
    <property type="entry name" value="rRNA_mod_RlmN"/>
    <property type="match status" value="1"/>
</dbReference>
<comment type="function">
    <text evidence="14">Specifically methylates position 2 of adenine 2503 in 23S rRNA and position 2 of adenine 37 in tRNAs. m2A2503 modification seems to play a crucial role in the proofreading step occurring at the peptidyl transferase center and thus would serve to optimize ribosomal fidelity.</text>
</comment>
<dbReference type="HAMAP" id="MF_01849">
    <property type="entry name" value="RNA_methyltr_RlmN"/>
    <property type="match status" value="1"/>
</dbReference>
<dbReference type="GO" id="GO:0070475">
    <property type="term" value="P:rRNA base methylation"/>
    <property type="evidence" value="ECO:0007669"/>
    <property type="project" value="UniProtKB-UniRule"/>
</dbReference>
<comment type="cofactor">
    <cofactor evidence="14">
        <name>[4Fe-4S] cluster</name>
        <dbReference type="ChEBI" id="CHEBI:49883"/>
    </cofactor>
    <text evidence="14">Binds 1 [4Fe-4S] cluster. The cluster is coordinated with 3 cysteines and an exchangeable S-adenosyl-L-methionine.</text>
</comment>
<feature type="binding site" evidence="14">
    <location>
        <position position="332"/>
    </location>
    <ligand>
        <name>S-adenosyl-L-methionine</name>
        <dbReference type="ChEBI" id="CHEBI:59789"/>
    </ligand>
</feature>
<dbReference type="Proteomes" id="UP000239561">
    <property type="component" value="Unassembled WGS sequence"/>
</dbReference>
<feature type="binding site" evidence="14">
    <location>
        <position position="134"/>
    </location>
    <ligand>
        <name>[4Fe-4S] cluster</name>
        <dbReference type="ChEBI" id="CHEBI:49883"/>
        <note>4Fe-4S-S-AdoMet</note>
    </ligand>
</feature>
<evidence type="ECO:0000256" key="11">
    <source>
        <dbReference type="ARBA" id="ARBA00023004"/>
    </source>
</evidence>
<gene>
    <name evidence="14 15" type="primary">rlmN</name>
    <name evidence="15" type="ORF">XcuCFBP2542_11370</name>
</gene>
<comment type="catalytic activity">
    <reaction evidence="14">
        <text>adenosine(37) in tRNA + 2 reduced [2Fe-2S]-[ferredoxin] + 2 S-adenosyl-L-methionine = 2-methyladenosine(37) in tRNA + 5'-deoxyadenosine + L-methionine + 2 oxidized [2Fe-2S]-[ferredoxin] + S-adenosyl-L-homocysteine</text>
        <dbReference type="Rhea" id="RHEA:43332"/>
        <dbReference type="Rhea" id="RHEA-COMP:10000"/>
        <dbReference type="Rhea" id="RHEA-COMP:10001"/>
        <dbReference type="Rhea" id="RHEA-COMP:10162"/>
        <dbReference type="Rhea" id="RHEA-COMP:10485"/>
        <dbReference type="ChEBI" id="CHEBI:17319"/>
        <dbReference type="ChEBI" id="CHEBI:33737"/>
        <dbReference type="ChEBI" id="CHEBI:33738"/>
        <dbReference type="ChEBI" id="CHEBI:57844"/>
        <dbReference type="ChEBI" id="CHEBI:57856"/>
        <dbReference type="ChEBI" id="CHEBI:59789"/>
        <dbReference type="ChEBI" id="CHEBI:74411"/>
        <dbReference type="ChEBI" id="CHEBI:74497"/>
        <dbReference type="EC" id="2.1.1.192"/>
    </reaction>
</comment>
<feature type="binding site" evidence="14">
    <location>
        <position position="138"/>
    </location>
    <ligand>
        <name>[4Fe-4S] cluster</name>
        <dbReference type="ChEBI" id="CHEBI:49883"/>
        <note>4Fe-4S-S-AdoMet</note>
    </ligand>
</feature>
<comment type="caution">
    <text evidence="15">The sequence shown here is derived from an EMBL/GenBank/DDBJ whole genome shotgun (WGS) entry which is preliminary data.</text>
</comment>
<evidence type="ECO:0000256" key="13">
    <source>
        <dbReference type="ARBA" id="ARBA00023157"/>
    </source>
</evidence>
<dbReference type="Pfam" id="PF21016">
    <property type="entry name" value="RlmN_N"/>
    <property type="match status" value="1"/>
</dbReference>
<feature type="binding site" evidence="14">
    <location>
        <position position="141"/>
    </location>
    <ligand>
        <name>[4Fe-4S] cluster</name>
        <dbReference type="ChEBI" id="CHEBI:49883"/>
        <note>4Fe-4S-S-AdoMet</note>
    </ligand>
</feature>
<reference evidence="15 16" key="1">
    <citation type="submission" date="2016-08" db="EMBL/GenBank/DDBJ databases">
        <authorList>
            <person name="Seilhamer J.J."/>
        </authorList>
    </citation>
    <scope>NUCLEOTIDE SEQUENCE [LARGE SCALE GENOMIC DNA]</scope>
    <source>
        <strain evidence="15 16">CFBP2542</strain>
    </source>
</reference>
<evidence type="ECO:0000256" key="14">
    <source>
        <dbReference type="HAMAP-Rule" id="MF_01849"/>
    </source>
</evidence>
<dbReference type="PANTHER" id="PTHR30544">
    <property type="entry name" value="23S RRNA METHYLTRANSFERASE"/>
    <property type="match status" value="1"/>
</dbReference>
<feature type="binding site" evidence="14">
    <location>
        <begin position="246"/>
        <end position="248"/>
    </location>
    <ligand>
        <name>S-adenosyl-L-methionine</name>
        <dbReference type="ChEBI" id="CHEBI:59789"/>
    </ligand>
</feature>
<dbReference type="GO" id="GO:0000049">
    <property type="term" value="F:tRNA binding"/>
    <property type="evidence" value="ECO:0007669"/>
    <property type="project" value="UniProtKB-UniRule"/>
</dbReference>
<evidence type="ECO:0000313" key="16">
    <source>
        <dbReference type="Proteomes" id="UP000239561"/>
    </source>
</evidence>
<evidence type="ECO:0000256" key="10">
    <source>
        <dbReference type="ARBA" id="ARBA00022723"/>
    </source>
</evidence>
<keyword evidence="6 14" id="KW-0489">Methyltransferase</keyword>
<dbReference type="InterPro" id="IPR048641">
    <property type="entry name" value="RlmN_N"/>
</dbReference>
<feature type="active site" description="Proton acceptor" evidence="14">
    <location>
        <position position="114"/>
    </location>
</feature>
<dbReference type="GO" id="GO:0070040">
    <property type="term" value="F:rRNA (adenine(2503)-C2-)-methyltransferase activity"/>
    <property type="evidence" value="ECO:0007669"/>
    <property type="project" value="UniProtKB-UniRule"/>
</dbReference>
<evidence type="ECO:0000256" key="2">
    <source>
        <dbReference type="ARBA" id="ARBA00007544"/>
    </source>
</evidence>
<feature type="binding site" evidence="14">
    <location>
        <begin position="192"/>
        <end position="193"/>
    </location>
    <ligand>
        <name>S-adenosyl-L-methionine</name>
        <dbReference type="ChEBI" id="CHEBI:59789"/>
    </ligand>
</feature>
<dbReference type="GO" id="GO:0019843">
    <property type="term" value="F:rRNA binding"/>
    <property type="evidence" value="ECO:0007669"/>
    <property type="project" value="UniProtKB-UniRule"/>
</dbReference>
<dbReference type="SFLD" id="SFLDS00029">
    <property type="entry name" value="Radical_SAM"/>
    <property type="match status" value="1"/>
</dbReference>
<dbReference type="OrthoDB" id="9793973at2"/>
<dbReference type="InterPro" id="IPR040072">
    <property type="entry name" value="Methyltransferase_A"/>
</dbReference>
<dbReference type="SFLD" id="SFLDF00275">
    <property type="entry name" value="adenosine_C2_methyltransferase"/>
    <property type="match status" value="1"/>
</dbReference>
<dbReference type="FunFam" id="1.10.150.530:FF:000003">
    <property type="entry name" value="Dual-specificity RNA methyltransferase RlmN"/>
    <property type="match status" value="1"/>
</dbReference>
<evidence type="ECO:0000256" key="7">
    <source>
        <dbReference type="ARBA" id="ARBA00022679"/>
    </source>
</evidence>
<dbReference type="CDD" id="cd01335">
    <property type="entry name" value="Radical_SAM"/>
    <property type="match status" value="1"/>
</dbReference>
<dbReference type="SUPFAM" id="SSF102114">
    <property type="entry name" value="Radical SAM enzymes"/>
    <property type="match status" value="1"/>
</dbReference>
<dbReference type="GO" id="GO:0005737">
    <property type="term" value="C:cytoplasm"/>
    <property type="evidence" value="ECO:0007669"/>
    <property type="project" value="UniProtKB-SubCell"/>
</dbReference>
<comment type="miscellaneous">
    <text evidence="14">Reaction proceeds by a ping-pong mechanism involving intermediate methylation of a conserved cysteine residue.</text>
</comment>
<accession>A0A2S7DQK8</accession>
<evidence type="ECO:0000256" key="4">
    <source>
        <dbReference type="ARBA" id="ARBA00022490"/>
    </source>
</evidence>
<evidence type="ECO:0000256" key="12">
    <source>
        <dbReference type="ARBA" id="ARBA00023014"/>
    </source>
</evidence>
<dbReference type="InterPro" id="IPR007197">
    <property type="entry name" value="rSAM"/>
</dbReference>
<dbReference type="GO" id="GO:0046872">
    <property type="term" value="F:metal ion binding"/>
    <property type="evidence" value="ECO:0007669"/>
    <property type="project" value="UniProtKB-KW"/>
</dbReference>
<dbReference type="PROSITE" id="PS51918">
    <property type="entry name" value="RADICAL_SAM"/>
    <property type="match status" value="1"/>
</dbReference>
<dbReference type="Pfam" id="PF04055">
    <property type="entry name" value="Radical_SAM"/>
    <property type="match status" value="1"/>
</dbReference>
<dbReference type="InterPro" id="IPR027492">
    <property type="entry name" value="RNA_MTrfase_RlmN"/>
</dbReference>
<dbReference type="EMBL" id="MDED01000019">
    <property type="protein sequence ID" value="PPU76092.1"/>
    <property type="molecule type" value="Genomic_DNA"/>
</dbReference>
<keyword evidence="10 14" id="KW-0479">Metal-binding</keyword>
<dbReference type="SFLD" id="SFLDG01062">
    <property type="entry name" value="methyltransferase_(Class_A)"/>
    <property type="match status" value="1"/>
</dbReference>
<dbReference type="GO" id="GO:0002935">
    <property type="term" value="F:tRNA (adenine(37)-C2)-methyltransferase activity"/>
    <property type="evidence" value="ECO:0007669"/>
    <property type="project" value="UniProtKB-UniRule"/>
</dbReference>
<name>A0A2S7DQK8_9XANT</name>
<dbReference type="InterPro" id="IPR058240">
    <property type="entry name" value="rSAM_sf"/>
</dbReference>
<dbReference type="InterPro" id="IPR013785">
    <property type="entry name" value="Aldolase_TIM"/>
</dbReference>
<keyword evidence="9 14" id="KW-0819">tRNA processing</keyword>
<keyword evidence="3 14" id="KW-0004">4Fe-4S</keyword>
<comment type="similarity">
    <text evidence="2 14">Belongs to the radical SAM superfamily. RlmN family.</text>
</comment>
<dbReference type="AlphaFoldDB" id="A0A2S7DQK8"/>
<proteinExistence type="inferred from homology"/>
<evidence type="ECO:0000256" key="9">
    <source>
        <dbReference type="ARBA" id="ARBA00022694"/>
    </source>
</evidence>
<dbReference type="GO" id="GO:0051539">
    <property type="term" value="F:4 iron, 4 sulfur cluster binding"/>
    <property type="evidence" value="ECO:0007669"/>
    <property type="project" value="UniProtKB-UniRule"/>
</dbReference>
<keyword evidence="7 14" id="KW-0808">Transferase</keyword>
<evidence type="ECO:0000256" key="8">
    <source>
        <dbReference type="ARBA" id="ARBA00022691"/>
    </source>
</evidence>
<dbReference type="InterPro" id="IPR004383">
    <property type="entry name" value="rRNA_lsu_MTrfase_RlmN/Cfr"/>
</dbReference>
<evidence type="ECO:0000313" key="15">
    <source>
        <dbReference type="EMBL" id="PPU76092.1"/>
    </source>
</evidence>
<dbReference type="EC" id="2.1.1.192" evidence="14"/>
<dbReference type="Gene3D" id="1.10.150.530">
    <property type="match status" value="1"/>
</dbReference>
<keyword evidence="4 14" id="KW-0963">Cytoplasm</keyword>
<feature type="active site" description="S-methylcysteine intermediate" evidence="14">
    <location>
        <position position="375"/>
    </location>
</feature>
<dbReference type="PIRSF" id="PIRSF006004">
    <property type="entry name" value="CHP00048"/>
    <property type="match status" value="1"/>
</dbReference>
<comment type="subcellular location">
    <subcellularLocation>
        <location evidence="1 14">Cytoplasm</location>
    </subcellularLocation>
</comment>
<dbReference type="Gene3D" id="3.20.20.70">
    <property type="entry name" value="Aldolase class I"/>
    <property type="match status" value="1"/>
</dbReference>
<keyword evidence="8 14" id="KW-0949">S-adenosyl-L-methionine</keyword>